<feature type="transmembrane region" description="Helical" evidence="1">
    <location>
        <begin position="128"/>
        <end position="148"/>
    </location>
</feature>
<sequence>MKKSFRTIFTAIAAPAPNRTPWSLFAMLTVLILFVQGYHPWSNDAGIYLAGVRKLMDPGLYRSDAPFIVSHTHLSIFAPTLADFIRLTHANFAWTIFGAYLFSTALFLYASWQIAVRLLASQRARLGALWMAAALYSLPVAGTALVIMDPYLTARSFSTPLDLLAVSAALDRRYVRTGIWLVLAALLHPLMAAFAFAFVVILVALDRERPRFALSLCVMGILAAAIAYWNSLFQPIFIAYREALLLPAHTFLFLGRWQWYEIAGAVLPLILFAVTAWKSGLRSRIAHICLAAILTGASSLIIAAFFVPVRGPYLLVPLQVMRIDHILYALGVILFGGLVAHLTNRRTWIAFVFFLLAFTGMGIAARLSYPGCRAVEWPGLAPKNPWSQAFLWIRGHTPPAAVFAFNPRLVYQPEEDEQGFRVLSERSQLPDDKDAGVVAVFPSLAFRWARERNATLHINTESDAERVKILAPLGVTWLLLPPNAATQFPCPYSNRVVKACQLPGHS</sequence>
<accession>A0A7V4XQX0</accession>
<keyword evidence="1" id="KW-0812">Transmembrane</keyword>
<reference evidence="2" key="1">
    <citation type="journal article" date="2020" name="mSystems">
        <title>Genome- and Community-Level Interaction Insights into Carbon Utilization and Element Cycling Functions of Hydrothermarchaeota in Hydrothermal Sediment.</title>
        <authorList>
            <person name="Zhou Z."/>
            <person name="Liu Y."/>
            <person name="Xu W."/>
            <person name="Pan J."/>
            <person name="Luo Z.H."/>
            <person name="Li M."/>
        </authorList>
    </citation>
    <scope>NUCLEOTIDE SEQUENCE [LARGE SCALE GENOMIC DNA]</scope>
    <source>
        <strain evidence="2">SpSt-855</strain>
    </source>
</reference>
<name>A0A7V4XQX0_9BACT</name>
<evidence type="ECO:0000256" key="1">
    <source>
        <dbReference type="SAM" id="Phobius"/>
    </source>
</evidence>
<feature type="transmembrane region" description="Helical" evidence="1">
    <location>
        <begin position="21"/>
        <end position="39"/>
    </location>
</feature>
<protein>
    <submittedName>
        <fullName evidence="2">Uncharacterized protein</fullName>
    </submittedName>
</protein>
<proteinExistence type="predicted"/>
<feature type="transmembrane region" description="Helical" evidence="1">
    <location>
        <begin position="92"/>
        <end position="116"/>
    </location>
</feature>
<feature type="transmembrane region" description="Helical" evidence="1">
    <location>
        <begin position="326"/>
        <end position="342"/>
    </location>
</feature>
<dbReference type="AlphaFoldDB" id="A0A7V4XQX0"/>
<feature type="transmembrane region" description="Helical" evidence="1">
    <location>
        <begin position="288"/>
        <end position="306"/>
    </location>
</feature>
<organism evidence="2">
    <name type="scientific">Acidobacterium capsulatum</name>
    <dbReference type="NCBI Taxonomy" id="33075"/>
    <lineage>
        <taxon>Bacteria</taxon>
        <taxon>Pseudomonadati</taxon>
        <taxon>Acidobacteriota</taxon>
        <taxon>Terriglobia</taxon>
        <taxon>Terriglobales</taxon>
        <taxon>Acidobacteriaceae</taxon>
        <taxon>Acidobacterium</taxon>
    </lineage>
</organism>
<feature type="transmembrane region" description="Helical" evidence="1">
    <location>
        <begin position="212"/>
        <end position="237"/>
    </location>
</feature>
<evidence type="ECO:0000313" key="2">
    <source>
        <dbReference type="EMBL" id="HGY93487.1"/>
    </source>
</evidence>
<comment type="caution">
    <text evidence="2">The sequence shown here is derived from an EMBL/GenBank/DDBJ whole genome shotgun (WGS) entry which is preliminary data.</text>
</comment>
<feature type="transmembrane region" description="Helical" evidence="1">
    <location>
        <begin position="257"/>
        <end position="276"/>
    </location>
</feature>
<keyword evidence="1" id="KW-0472">Membrane</keyword>
<keyword evidence="1" id="KW-1133">Transmembrane helix</keyword>
<feature type="transmembrane region" description="Helical" evidence="1">
    <location>
        <begin position="179"/>
        <end position="205"/>
    </location>
</feature>
<dbReference type="EMBL" id="DTKL01000015">
    <property type="protein sequence ID" value="HGY93487.1"/>
    <property type="molecule type" value="Genomic_DNA"/>
</dbReference>
<feature type="transmembrane region" description="Helical" evidence="1">
    <location>
        <begin position="349"/>
        <end position="369"/>
    </location>
</feature>
<gene>
    <name evidence="2" type="ORF">ENW50_02185</name>
</gene>